<reference evidence="1" key="2">
    <citation type="submission" date="2018-07" db="EMBL/GenBank/DDBJ databases">
        <authorList>
            <consortium name="NCBI Pathogen Detection Project"/>
        </authorList>
    </citation>
    <scope>NUCLEOTIDE SEQUENCE</scope>
    <source>
        <strain evidence="1">13-2002</strain>
    </source>
</reference>
<gene>
    <name evidence="1" type="ORF">G0D52_20085</name>
</gene>
<sequence length="398" mass="44701">MRDLNGAVFNTELNALCRKYFIKGPVEPTKNEILEFPQKYNEIKSSLFESFILHKEVNFKVEGENIPLCLLVNEIGLRGIEELIDDNALSFTLWEPMIVHLVDKLDGVTPIAAGRYNNGPYVDPEESINLGLRFMSSPLKKGEVRALTRKIRDLYLFVPKGLEHDCVSLTMSALESGKLQSLGLQAQDRNKSHLSAIEKNTLTACASDLLSYKYLIRKHASTSPTSNVQLLLNDSIGKSLTLPKEEIFSSILKLENFPDIKSSFNAMGLPMDELMRVRKSKNSKKFRKWLSSLNSISDPVEAQRYYLESIQNPKGIFDSFFGKSTKSVAMMILGAYVGAQVDANIGPYVGALSSQIAGPITDYMLDMADEYLLSELIKGWTPKIFIDDIKQLNFKYSI</sequence>
<dbReference type="EMBL" id="DAAMJU010000051">
    <property type="protein sequence ID" value="HAC6958601.1"/>
    <property type="molecule type" value="Genomic_DNA"/>
</dbReference>
<dbReference type="AlphaFoldDB" id="A0A702LPD6"/>
<reference evidence="1" key="1">
    <citation type="journal article" date="2018" name="Genome Biol.">
        <title>SKESA: strategic k-mer extension for scrupulous assemblies.</title>
        <authorList>
            <person name="Souvorov A."/>
            <person name="Agarwala R."/>
            <person name="Lipman D.J."/>
        </authorList>
    </citation>
    <scope>NUCLEOTIDE SEQUENCE</scope>
    <source>
        <strain evidence="1">13-2002</strain>
    </source>
</reference>
<name>A0A702LPD6_SALET</name>
<comment type="caution">
    <text evidence="1">The sequence shown here is derived from an EMBL/GenBank/DDBJ whole genome shotgun (WGS) entry which is preliminary data.</text>
</comment>
<protein>
    <submittedName>
        <fullName evidence="1">Uncharacterized protein</fullName>
    </submittedName>
</protein>
<accession>A0A702LPD6</accession>
<proteinExistence type="predicted"/>
<evidence type="ECO:0000313" key="1">
    <source>
        <dbReference type="EMBL" id="HAC6958601.1"/>
    </source>
</evidence>
<organism evidence="1">
    <name type="scientific">Salmonella enterica I</name>
    <dbReference type="NCBI Taxonomy" id="59201"/>
    <lineage>
        <taxon>Bacteria</taxon>
        <taxon>Pseudomonadati</taxon>
        <taxon>Pseudomonadota</taxon>
        <taxon>Gammaproteobacteria</taxon>
        <taxon>Enterobacterales</taxon>
        <taxon>Enterobacteriaceae</taxon>
        <taxon>Salmonella</taxon>
    </lineage>
</organism>